<comment type="caution">
    <text evidence="1">The sequence shown here is derived from an EMBL/GenBank/DDBJ whole genome shotgun (WGS) entry which is preliminary data.</text>
</comment>
<dbReference type="AlphaFoldDB" id="A0AAP0KHK7"/>
<protein>
    <submittedName>
        <fullName evidence="1">Uncharacterized protein</fullName>
    </submittedName>
</protein>
<reference evidence="1 2" key="1">
    <citation type="submission" date="2024-01" db="EMBL/GenBank/DDBJ databases">
        <title>Genome assemblies of Stephania.</title>
        <authorList>
            <person name="Yang L."/>
        </authorList>
    </citation>
    <scope>NUCLEOTIDE SEQUENCE [LARGE SCALE GENOMIC DNA]</scope>
    <source>
        <strain evidence="1">QJT</strain>
        <tissue evidence="1">Leaf</tissue>
    </source>
</reference>
<evidence type="ECO:0000313" key="1">
    <source>
        <dbReference type="EMBL" id="KAK9152706.1"/>
    </source>
</evidence>
<dbReference type="Proteomes" id="UP001417504">
    <property type="component" value="Unassembled WGS sequence"/>
</dbReference>
<sequence>MSRWIVQTPTGRCPKHAIPGNRVGLVPCITGDDIFTFLAEETGLGEVCQIESLSKLGIYDDAIVIHQRQDLRFRASVQSIFWVKDLSQFEFSSTKTIAIGSIAWVTCMSHNVRAENVYIKSCHPSILHGAYMVELK</sequence>
<dbReference type="EMBL" id="JBBNAE010000001">
    <property type="protein sequence ID" value="KAK9152706.1"/>
    <property type="molecule type" value="Genomic_DNA"/>
</dbReference>
<accession>A0AAP0KHK7</accession>
<proteinExistence type="predicted"/>
<evidence type="ECO:0000313" key="2">
    <source>
        <dbReference type="Proteomes" id="UP001417504"/>
    </source>
</evidence>
<keyword evidence="2" id="KW-1185">Reference proteome</keyword>
<gene>
    <name evidence="1" type="ORF">Sjap_000186</name>
</gene>
<organism evidence="1 2">
    <name type="scientific">Stephania japonica</name>
    <dbReference type="NCBI Taxonomy" id="461633"/>
    <lineage>
        <taxon>Eukaryota</taxon>
        <taxon>Viridiplantae</taxon>
        <taxon>Streptophyta</taxon>
        <taxon>Embryophyta</taxon>
        <taxon>Tracheophyta</taxon>
        <taxon>Spermatophyta</taxon>
        <taxon>Magnoliopsida</taxon>
        <taxon>Ranunculales</taxon>
        <taxon>Menispermaceae</taxon>
        <taxon>Menispermoideae</taxon>
        <taxon>Cissampelideae</taxon>
        <taxon>Stephania</taxon>
    </lineage>
</organism>
<name>A0AAP0KHK7_9MAGN</name>